<dbReference type="InterPro" id="IPR011051">
    <property type="entry name" value="RmlC_Cupin_sf"/>
</dbReference>
<dbReference type="InterPro" id="IPR047121">
    <property type="entry name" value="YjiB-like"/>
</dbReference>
<organism evidence="1 2">
    <name type="scientific">Lophiotrema nucula</name>
    <dbReference type="NCBI Taxonomy" id="690887"/>
    <lineage>
        <taxon>Eukaryota</taxon>
        <taxon>Fungi</taxon>
        <taxon>Dikarya</taxon>
        <taxon>Ascomycota</taxon>
        <taxon>Pezizomycotina</taxon>
        <taxon>Dothideomycetes</taxon>
        <taxon>Pleosporomycetidae</taxon>
        <taxon>Pleosporales</taxon>
        <taxon>Lophiotremataceae</taxon>
        <taxon>Lophiotrema</taxon>
    </lineage>
</organism>
<protein>
    <recommendedName>
        <fullName evidence="3">Cupin type-1 domain-containing protein</fullName>
    </recommendedName>
</protein>
<dbReference type="OrthoDB" id="2446447at2759"/>
<dbReference type="Proteomes" id="UP000799770">
    <property type="component" value="Unassembled WGS sequence"/>
</dbReference>
<dbReference type="PANTHER" id="PTHR36448">
    <property type="entry name" value="BLR7373 PROTEIN"/>
    <property type="match status" value="1"/>
</dbReference>
<sequence length="219" mass="24206">MTVEAKTYTIPPTQLIPNSPYQLIHYPRLLHTLVSSPSFNPTAIFDLFASNGWQSQWIARYGRTQKSHYHSTAHEAMVVISGEGATIRFGVADENADPLAEPEAPGLLLEAQLGDVFILPAGVAHKTHDPRPDAESLKFMAPKDVKNGRSAREYFEAQEVKGEFMMMGAYPEGNEWDFMVGGEHEGRFEEVWNVEKPGSDPVLGASEEGICGLWKSSTV</sequence>
<dbReference type="CDD" id="cd02219">
    <property type="entry name" value="cupin_YjlB-like"/>
    <property type="match status" value="1"/>
</dbReference>
<evidence type="ECO:0000313" key="2">
    <source>
        <dbReference type="Proteomes" id="UP000799770"/>
    </source>
</evidence>
<evidence type="ECO:0000313" key="1">
    <source>
        <dbReference type="EMBL" id="KAF2107015.1"/>
    </source>
</evidence>
<proteinExistence type="predicted"/>
<dbReference type="AlphaFoldDB" id="A0A6A5YIZ2"/>
<evidence type="ECO:0008006" key="3">
    <source>
        <dbReference type="Google" id="ProtNLM"/>
    </source>
</evidence>
<dbReference type="Gene3D" id="2.60.120.10">
    <property type="entry name" value="Jelly Rolls"/>
    <property type="match status" value="1"/>
</dbReference>
<name>A0A6A5YIZ2_9PLEO</name>
<dbReference type="InterPro" id="IPR014710">
    <property type="entry name" value="RmlC-like_jellyroll"/>
</dbReference>
<dbReference type="EMBL" id="ML977357">
    <property type="protein sequence ID" value="KAF2107015.1"/>
    <property type="molecule type" value="Genomic_DNA"/>
</dbReference>
<reference evidence="1" key="1">
    <citation type="journal article" date="2020" name="Stud. Mycol.">
        <title>101 Dothideomycetes genomes: a test case for predicting lifestyles and emergence of pathogens.</title>
        <authorList>
            <person name="Haridas S."/>
            <person name="Albert R."/>
            <person name="Binder M."/>
            <person name="Bloem J."/>
            <person name="Labutti K."/>
            <person name="Salamov A."/>
            <person name="Andreopoulos B."/>
            <person name="Baker S."/>
            <person name="Barry K."/>
            <person name="Bills G."/>
            <person name="Bluhm B."/>
            <person name="Cannon C."/>
            <person name="Castanera R."/>
            <person name="Culley D."/>
            <person name="Daum C."/>
            <person name="Ezra D."/>
            <person name="Gonzalez J."/>
            <person name="Henrissat B."/>
            <person name="Kuo A."/>
            <person name="Liang C."/>
            <person name="Lipzen A."/>
            <person name="Lutzoni F."/>
            <person name="Magnuson J."/>
            <person name="Mondo S."/>
            <person name="Nolan M."/>
            <person name="Ohm R."/>
            <person name="Pangilinan J."/>
            <person name="Park H.-J."/>
            <person name="Ramirez L."/>
            <person name="Alfaro M."/>
            <person name="Sun H."/>
            <person name="Tritt A."/>
            <person name="Yoshinaga Y."/>
            <person name="Zwiers L.-H."/>
            <person name="Turgeon B."/>
            <person name="Goodwin S."/>
            <person name="Spatafora J."/>
            <person name="Crous P."/>
            <person name="Grigoriev I."/>
        </authorList>
    </citation>
    <scope>NUCLEOTIDE SEQUENCE</scope>
    <source>
        <strain evidence="1">CBS 627.86</strain>
    </source>
</reference>
<accession>A0A6A5YIZ2</accession>
<keyword evidence="2" id="KW-1185">Reference proteome</keyword>
<dbReference type="PANTHER" id="PTHR36448:SF3">
    <property type="entry name" value="CUPIN TYPE-2 DOMAIN-CONTAINING PROTEIN"/>
    <property type="match status" value="1"/>
</dbReference>
<gene>
    <name evidence="1" type="ORF">BDV96DRAFT_589984</name>
</gene>
<dbReference type="SUPFAM" id="SSF51182">
    <property type="entry name" value="RmlC-like cupins"/>
    <property type="match status" value="1"/>
</dbReference>